<feature type="signal peptide" evidence="9">
    <location>
        <begin position="1"/>
        <end position="28"/>
    </location>
</feature>
<sequence>MRQGARKGLLTAMATGSVLASTAGYAHATADAHGVAANSPGVASGNAVQVPVELPVNACGNTIDVIGLLNPAYGNDCSNVSTPRHATTPGSHPGTGTHTGGDRSGGGQGGGTWSGSAASGTAAGSPGVASGNNVQVPITAPVDACGNSVNVVGLGNPAFGNDCSNTATEHHHPTTPPPATPPTGQHPGDDCPPGQTGGDHGTTTPGTPGNDRTGGPNGDQPATPATPAAPVVKVDTPAAPAGQGTQVQARAAAPAAQTQQAQLASTGASGLEVIAPAGFALLLGGGVLYRRSRALARR</sequence>
<dbReference type="RefSeq" id="WP_014139675.1">
    <property type="nucleotide sequence ID" value="NC_016109.1"/>
</dbReference>
<feature type="region of interest" description="Disordered" evidence="7">
    <location>
        <begin position="163"/>
        <end position="228"/>
    </location>
</feature>
<keyword evidence="8" id="KW-0812">Transmembrane</keyword>
<evidence type="ECO:0000259" key="10">
    <source>
        <dbReference type="PROSITE" id="PS51884"/>
    </source>
</evidence>
<feature type="transmembrane region" description="Helical" evidence="8">
    <location>
        <begin position="268"/>
        <end position="289"/>
    </location>
</feature>
<feature type="chain" id="PRO_5003186278" evidence="9">
    <location>
        <begin position="29"/>
        <end position="298"/>
    </location>
</feature>
<dbReference type="InterPro" id="IPR005528">
    <property type="entry name" value="ChpA-H"/>
</dbReference>
<keyword evidence="4 9" id="KW-0732">Signal</keyword>
<keyword evidence="8" id="KW-1133">Transmembrane helix</keyword>
<keyword evidence="12" id="KW-1185">Reference proteome</keyword>
<feature type="compositionally biased region" description="Low complexity" evidence="7">
    <location>
        <begin position="87"/>
        <end position="96"/>
    </location>
</feature>
<dbReference type="GO" id="GO:0007155">
    <property type="term" value="P:cell adhesion"/>
    <property type="evidence" value="ECO:0007669"/>
    <property type="project" value="UniProtKB-KW"/>
</dbReference>
<feature type="domain" description="Chaplin" evidence="10">
    <location>
        <begin position="125"/>
        <end position="165"/>
    </location>
</feature>
<evidence type="ECO:0000313" key="11">
    <source>
        <dbReference type="EMBL" id="BAJ32379.1"/>
    </source>
</evidence>
<dbReference type="Proteomes" id="UP000007076">
    <property type="component" value="Chromosome"/>
</dbReference>
<name>E4N2J5_KITSK</name>
<keyword evidence="5" id="KW-0130">Cell adhesion</keyword>
<feature type="region of interest" description="Disordered" evidence="7">
    <location>
        <begin position="80"/>
        <end position="127"/>
    </location>
</feature>
<reference evidence="11 12" key="1">
    <citation type="journal article" date="2010" name="DNA Res.">
        <title>Genome sequence of Kitasatospora setae NBRC 14216T: an evolutionary snapshot of the family Streptomycetaceae.</title>
        <authorList>
            <person name="Ichikawa N."/>
            <person name="Oguchi A."/>
            <person name="Ikeda H."/>
            <person name="Ishikawa J."/>
            <person name="Kitani S."/>
            <person name="Watanabe Y."/>
            <person name="Nakamura S."/>
            <person name="Katano Y."/>
            <person name="Kishi E."/>
            <person name="Sasagawa M."/>
            <person name="Ankai A."/>
            <person name="Fukui S."/>
            <person name="Hashimoto Y."/>
            <person name="Kamata S."/>
            <person name="Otoguro M."/>
            <person name="Tanikawa S."/>
            <person name="Nihira T."/>
            <person name="Horinouchi S."/>
            <person name="Ohnishi Y."/>
            <person name="Hayakawa M."/>
            <person name="Kuzuyama T."/>
            <person name="Arisawa A."/>
            <person name="Nomoto F."/>
            <person name="Miura H."/>
            <person name="Takahashi Y."/>
            <person name="Fujita N."/>
        </authorList>
    </citation>
    <scope>NUCLEOTIDE SEQUENCE [LARGE SCALE GENOMIC DNA]</scope>
    <source>
        <strain evidence="12">ATCC 33774 / DSM 43861 / JCM 3304 / KCC A-0304 / NBRC 14216 / KM-6054</strain>
    </source>
</reference>
<proteinExistence type="predicted"/>
<evidence type="ECO:0000256" key="1">
    <source>
        <dbReference type="ARBA" id="ARBA00004191"/>
    </source>
</evidence>
<evidence type="ECO:0000256" key="4">
    <source>
        <dbReference type="ARBA" id="ARBA00022729"/>
    </source>
</evidence>
<evidence type="ECO:0000256" key="3">
    <source>
        <dbReference type="ARBA" id="ARBA00022525"/>
    </source>
</evidence>
<comment type="subcellular location">
    <subcellularLocation>
        <location evidence="1">Secreted</location>
        <location evidence="1">Cell wall</location>
    </subcellularLocation>
</comment>
<keyword evidence="8" id="KW-0472">Membrane</keyword>
<dbReference type="PATRIC" id="fig|452652.3.peg.6640"/>
<accession>E4N2J5</accession>
<gene>
    <name evidence="11" type="ordered locus">KSE_66200</name>
</gene>
<evidence type="ECO:0000256" key="8">
    <source>
        <dbReference type="SAM" id="Phobius"/>
    </source>
</evidence>
<keyword evidence="3" id="KW-0964">Secreted</keyword>
<dbReference type="AlphaFoldDB" id="E4N2J5"/>
<dbReference type="PROSITE" id="PS51884">
    <property type="entry name" value="CHAPLIN"/>
    <property type="match status" value="2"/>
</dbReference>
<evidence type="ECO:0000256" key="7">
    <source>
        <dbReference type="SAM" id="MobiDB-lite"/>
    </source>
</evidence>
<dbReference type="HOGENOM" id="CLU_070271_0_0_11"/>
<dbReference type="KEGG" id="ksk:KSE_66200"/>
<feature type="compositionally biased region" description="Low complexity" evidence="7">
    <location>
        <begin position="201"/>
        <end position="228"/>
    </location>
</feature>
<evidence type="ECO:0000256" key="9">
    <source>
        <dbReference type="SAM" id="SignalP"/>
    </source>
</evidence>
<feature type="compositionally biased region" description="Low complexity" evidence="7">
    <location>
        <begin position="114"/>
        <end position="127"/>
    </location>
</feature>
<keyword evidence="2" id="KW-0134">Cell wall</keyword>
<dbReference type="NCBIfam" id="TIGR01167">
    <property type="entry name" value="LPXTG_anchor"/>
    <property type="match status" value="1"/>
</dbReference>
<evidence type="ECO:0000256" key="5">
    <source>
        <dbReference type="ARBA" id="ARBA00022889"/>
    </source>
</evidence>
<keyword evidence="6" id="KW-0034">Amyloid</keyword>
<dbReference type="STRING" id="452652.KSE_66200"/>
<dbReference type="EMBL" id="AP010968">
    <property type="protein sequence ID" value="BAJ32379.1"/>
    <property type="molecule type" value="Genomic_DNA"/>
</dbReference>
<feature type="compositionally biased region" description="Gly residues" evidence="7">
    <location>
        <begin position="97"/>
        <end position="113"/>
    </location>
</feature>
<evidence type="ECO:0000256" key="2">
    <source>
        <dbReference type="ARBA" id="ARBA00022512"/>
    </source>
</evidence>
<organism evidence="11 12">
    <name type="scientific">Kitasatospora setae (strain ATCC 33774 / DSM 43861 / JCM 3304 / KCC A-0304 / NBRC 14216 / KM-6054)</name>
    <name type="common">Streptomyces setae</name>
    <dbReference type="NCBI Taxonomy" id="452652"/>
    <lineage>
        <taxon>Bacteria</taxon>
        <taxon>Bacillati</taxon>
        <taxon>Actinomycetota</taxon>
        <taxon>Actinomycetes</taxon>
        <taxon>Kitasatosporales</taxon>
        <taxon>Streptomycetaceae</taxon>
        <taxon>Kitasatospora</taxon>
    </lineage>
</organism>
<evidence type="ECO:0000313" key="12">
    <source>
        <dbReference type="Proteomes" id="UP000007076"/>
    </source>
</evidence>
<dbReference type="eggNOG" id="ENOG5034CDF">
    <property type="taxonomic scope" value="Bacteria"/>
</dbReference>
<dbReference type="Pfam" id="PF03777">
    <property type="entry name" value="ChpA-C"/>
    <property type="match status" value="2"/>
</dbReference>
<evidence type="ECO:0000256" key="6">
    <source>
        <dbReference type="ARBA" id="ARBA00023087"/>
    </source>
</evidence>
<feature type="domain" description="Chaplin" evidence="10">
    <location>
        <begin position="39"/>
        <end position="79"/>
    </location>
</feature>
<protein>
    <submittedName>
        <fullName evidence="11">Putative chaplin</fullName>
    </submittedName>
</protein>